<dbReference type="Gene3D" id="3.40.462.20">
    <property type="match status" value="1"/>
</dbReference>
<evidence type="ECO:0000256" key="4">
    <source>
        <dbReference type="ARBA" id="ARBA00022827"/>
    </source>
</evidence>
<evidence type="ECO:0000256" key="3">
    <source>
        <dbReference type="ARBA" id="ARBA00022630"/>
    </source>
</evidence>
<dbReference type="RefSeq" id="WP_025388070.1">
    <property type="nucleotide sequence ID" value="NZ_FXZE01000002.1"/>
</dbReference>
<dbReference type="Pfam" id="PF01565">
    <property type="entry name" value="FAD_binding_4"/>
    <property type="match status" value="1"/>
</dbReference>
<dbReference type="PROSITE" id="PS51387">
    <property type="entry name" value="FAD_PCMH"/>
    <property type="match status" value="1"/>
</dbReference>
<dbReference type="GO" id="GO:0016491">
    <property type="term" value="F:oxidoreductase activity"/>
    <property type="evidence" value="ECO:0007669"/>
    <property type="project" value="UniProtKB-KW"/>
</dbReference>
<dbReference type="InterPro" id="IPR036318">
    <property type="entry name" value="FAD-bd_PCMH-like_sf"/>
</dbReference>
<evidence type="ECO:0000256" key="5">
    <source>
        <dbReference type="ARBA" id="ARBA00023002"/>
    </source>
</evidence>
<keyword evidence="3" id="KW-0285">Flavoprotein</keyword>
<dbReference type="Gene3D" id="3.30.465.10">
    <property type="match status" value="1"/>
</dbReference>
<keyword evidence="5" id="KW-0560">Oxidoreductase</keyword>
<dbReference type="InterPro" id="IPR012951">
    <property type="entry name" value="BBE"/>
</dbReference>
<dbReference type="InterPro" id="IPR050416">
    <property type="entry name" value="FAD-linked_Oxidoreductase"/>
</dbReference>
<dbReference type="InterPro" id="IPR016169">
    <property type="entry name" value="FAD-bd_PCMH_sub2"/>
</dbReference>
<evidence type="ECO:0000259" key="7">
    <source>
        <dbReference type="PROSITE" id="PS51387"/>
    </source>
</evidence>
<keyword evidence="4" id="KW-0274">FAD</keyword>
<evidence type="ECO:0000313" key="8">
    <source>
        <dbReference type="EMBL" id="SMX69871.1"/>
    </source>
</evidence>
<evidence type="ECO:0000256" key="1">
    <source>
        <dbReference type="ARBA" id="ARBA00001974"/>
    </source>
</evidence>
<keyword evidence="9" id="KW-1185">Reference proteome</keyword>
<dbReference type="Pfam" id="PF08031">
    <property type="entry name" value="BBE"/>
    <property type="match status" value="1"/>
</dbReference>
<feature type="signal peptide" evidence="6">
    <location>
        <begin position="1"/>
        <end position="38"/>
    </location>
</feature>
<evidence type="ECO:0000256" key="2">
    <source>
        <dbReference type="ARBA" id="ARBA00005466"/>
    </source>
</evidence>
<dbReference type="InterPro" id="IPR006311">
    <property type="entry name" value="TAT_signal"/>
</dbReference>
<comment type="similarity">
    <text evidence="2">Belongs to the oxygen-dependent FAD-linked oxidoreductase family.</text>
</comment>
<dbReference type="GO" id="GO:0071949">
    <property type="term" value="F:FAD binding"/>
    <property type="evidence" value="ECO:0007669"/>
    <property type="project" value="InterPro"/>
</dbReference>
<organism evidence="8 9">
    <name type="scientific">Brevibacterium antiquum</name>
    <dbReference type="NCBI Taxonomy" id="234835"/>
    <lineage>
        <taxon>Bacteria</taxon>
        <taxon>Bacillati</taxon>
        <taxon>Actinomycetota</taxon>
        <taxon>Actinomycetes</taxon>
        <taxon>Micrococcales</taxon>
        <taxon>Brevibacteriaceae</taxon>
        <taxon>Brevibacterium</taxon>
    </lineage>
</organism>
<name>A0A2H1I3V5_9MICO</name>
<evidence type="ECO:0000256" key="6">
    <source>
        <dbReference type="SAM" id="SignalP"/>
    </source>
</evidence>
<feature type="domain" description="FAD-binding PCMH-type" evidence="7">
    <location>
        <begin position="76"/>
        <end position="256"/>
    </location>
</feature>
<dbReference type="SUPFAM" id="SSF56176">
    <property type="entry name" value="FAD-binding/transporter-associated domain-like"/>
    <property type="match status" value="1"/>
</dbReference>
<dbReference type="Proteomes" id="UP000234342">
    <property type="component" value="Unassembled WGS sequence"/>
</dbReference>
<dbReference type="PROSITE" id="PS51318">
    <property type="entry name" value="TAT"/>
    <property type="match status" value="1"/>
</dbReference>
<proteinExistence type="inferred from homology"/>
<sequence>MNTTTIETPPSKGRVGRRSFLLGSAGAAAAGAMMPFNAAPSFADASVSSALPSGGGVIGPKDPRYLDLRTGNNVRFVAKPDYVHMINSAKDAKKAVQSAVDAGKKVSVRSGGHCFADFVCNSDIEVILDVSTMVGVSYDEKKRAFAVEPGARLSNVYEQLFKRWGVTIPGGICYSVGAGGHIVGGGYGLLSRAHGLVVDHLYAVEVVTVDADGKASIQVATRGSRGALGDLWWAHTGGGGGNFGVVTKYWFRSPHAKGSEPAGQLIEAPSRVLVNALAFPWDQVDETKFRKLMDNWGAWHEEFKDPGTPESHLSSLFNLNHKAHGSLGMFTQIDADAPDATGVLERFIARITDGVDIETSAMTKPNGELPALPDFHQTREISWMQATRMVGTDNPTITNPTSRGAHKSAYFKKRFTDAQLDVMWEQMTREDFTNPDTMMVVFSFGGAVNAVKKDATANVQRDSIFKICLQTFWPDKADHDFYLGWARETFEAMFASSGGVPVPDGQVDGCYINYPDTDMADPKRNRSGVAWSELYYQGNYPRLQRAKKSWDPTNFFTHSLGVELPA</sequence>
<feature type="chain" id="PRO_5013601288" evidence="6">
    <location>
        <begin position="39"/>
        <end position="566"/>
    </location>
</feature>
<dbReference type="InterPro" id="IPR016166">
    <property type="entry name" value="FAD-bd_PCMH"/>
</dbReference>
<gene>
    <name evidence="8" type="ORF">BANT10_00544</name>
</gene>
<comment type="cofactor">
    <cofactor evidence="1">
        <name>FAD</name>
        <dbReference type="ChEBI" id="CHEBI:57692"/>
    </cofactor>
</comment>
<reference evidence="9" key="1">
    <citation type="submission" date="2017-03" db="EMBL/GenBank/DDBJ databases">
        <authorList>
            <person name="Monnet C."/>
        </authorList>
    </citation>
    <scope>NUCLEOTIDE SEQUENCE [LARGE SCALE GENOMIC DNA]</scope>
    <source>
        <strain evidence="9">P10</strain>
    </source>
</reference>
<dbReference type="PANTHER" id="PTHR42973">
    <property type="entry name" value="BINDING OXIDOREDUCTASE, PUTATIVE (AFU_ORTHOLOGUE AFUA_1G17690)-RELATED"/>
    <property type="match status" value="1"/>
</dbReference>
<dbReference type="PANTHER" id="PTHR42973:SF39">
    <property type="entry name" value="FAD-BINDING PCMH-TYPE DOMAIN-CONTAINING PROTEIN"/>
    <property type="match status" value="1"/>
</dbReference>
<dbReference type="InterPro" id="IPR006094">
    <property type="entry name" value="Oxid_FAD_bind_N"/>
</dbReference>
<accession>A0A2H1I3V5</accession>
<dbReference type="AlphaFoldDB" id="A0A2H1I3V5"/>
<protein>
    <submittedName>
        <fullName evidence="8">FAD/FMN-containing dehydrogenase</fullName>
    </submittedName>
</protein>
<dbReference type="EMBL" id="FXZE01000002">
    <property type="protein sequence ID" value="SMX69871.1"/>
    <property type="molecule type" value="Genomic_DNA"/>
</dbReference>
<evidence type="ECO:0000313" key="9">
    <source>
        <dbReference type="Proteomes" id="UP000234342"/>
    </source>
</evidence>
<keyword evidence="6" id="KW-0732">Signal</keyword>